<evidence type="ECO:0000256" key="5">
    <source>
        <dbReference type="ARBA" id="ARBA00015486"/>
    </source>
</evidence>
<evidence type="ECO:0000256" key="2">
    <source>
        <dbReference type="ARBA" id="ARBA00005049"/>
    </source>
</evidence>
<dbReference type="CDD" id="cd02439">
    <property type="entry name" value="DMB-PRT_CobT"/>
    <property type="match status" value="1"/>
</dbReference>
<dbReference type="SUPFAM" id="SSF52733">
    <property type="entry name" value="Nicotinate mononucleotide:5,6-dimethylbenzimidazole phosphoribosyltransferase (CobT)"/>
    <property type="match status" value="1"/>
</dbReference>
<dbReference type="PATRIC" id="fig|229920.5.peg.435"/>
<dbReference type="InterPro" id="IPR023195">
    <property type="entry name" value="Nict_dMeBzImd_PRibTrfase_N"/>
</dbReference>
<name>A0A0N8GKS3_9CHLR</name>
<comment type="pathway">
    <text evidence="2 11">Nucleoside biosynthesis; alpha-ribazole biosynthesis; alpha-ribazole from 5,6-dimethylbenzimidazole: step 1/2.</text>
</comment>
<gene>
    <name evidence="11" type="primary">cobT</name>
    <name evidence="12" type="ORF">ADM99_15340</name>
</gene>
<evidence type="ECO:0000256" key="10">
    <source>
        <dbReference type="ARBA" id="ARBA00047340"/>
    </source>
</evidence>
<dbReference type="RefSeq" id="WP_062422394.1">
    <property type="nucleotide sequence ID" value="NZ_BBYA01000010.1"/>
</dbReference>
<dbReference type="Pfam" id="PF02277">
    <property type="entry name" value="DBI_PRT"/>
    <property type="match status" value="1"/>
</dbReference>
<evidence type="ECO:0000256" key="1">
    <source>
        <dbReference type="ARBA" id="ARBA00002197"/>
    </source>
</evidence>
<dbReference type="NCBIfam" id="TIGR03160">
    <property type="entry name" value="cobT_DBIPRT"/>
    <property type="match status" value="1"/>
</dbReference>
<dbReference type="FunFam" id="3.40.50.10210:FF:000001">
    <property type="entry name" value="Nicotinate-nucleotide--dimethylbenzimidazole phosphoribosyltransferase"/>
    <property type="match status" value="1"/>
</dbReference>
<dbReference type="UniPathway" id="UPA00061">
    <property type="reaction ID" value="UER00516"/>
</dbReference>
<dbReference type="InterPro" id="IPR017846">
    <property type="entry name" value="Nict_dMeBzImd_PRibTrfase_bact"/>
</dbReference>
<dbReference type="InterPro" id="IPR003200">
    <property type="entry name" value="Nict_dMeBzImd_PRibTrfase"/>
</dbReference>
<keyword evidence="7 11" id="KW-0328">Glycosyltransferase</keyword>
<dbReference type="HAMAP" id="MF_00230">
    <property type="entry name" value="CobT"/>
    <property type="match status" value="1"/>
</dbReference>
<dbReference type="GO" id="GO:0009236">
    <property type="term" value="P:cobalamin biosynthetic process"/>
    <property type="evidence" value="ECO:0007669"/>
    <property type="project" value="UniProtKB-UniRule"/>
</dbReference>
<protein>
    <recommendedName>
        <fullName evidence="5 11">Nicotinate-nucleotide--dimethylbenzimidazole phosphoribosyltransferase</fullName>
        <shortName evidence="11">NN:DBI PRT</shortName>
        <ecNumber evidence="4 11">2.4.2.21</ecNumber>
    </recommendedName>
    <alternativeName>
        <fullName evidence="9 11">N(1)-alpha-phosphoribosyltransferase</fullName>
    </alternativeName>
</protein>
<evidence type="ECO:0000256" key="3">
    <source>
        <dbReference type="ARBA" id="ARBA00007110"/>
    </source>
</evidence>
<evidence type="ECO:0000256" key="6">
    <source>
        <dbReference type="ARBA" id="ARBA00022573"/>
    </source>
</evidence>
<dbReference type="STRING" id="229920.ADM99_15340"/>
<evidence type="ECO:0000313" key="13">
    <source>
        <dbReference type="Proteomes" id="UP000050430"/>
    </source>
</evidence>
<accession>A0A0N8GKS3</accession>
<dbReference type="InterPro" id="IPR036087">
    <property type="entry name" value="Nict_dMeBzImd_PRibTrfase_sf"/>
</dbReference>
<evidence type="ECO:0000256" key="11">
    <source>
        <dbReference type="HAMAP-Rule" id="MF_00230"/>
    </source>
</evidence>
<dbReference type="EMBL" id="LGCK01000014">
    <property type="protein sequence ID" value="KPL70498.1"/>
    <property type="molecule type" value="Genomic_DNA"/>
</dbReference>
<dbReference type="NCBIfam" id="NF000996">
    <property type="entry name" value="PRK00105.1"/>
    <property type="match status" value="1"/>
</dbReference>
<evidence type="ECO:0000256" key="8">
    <source>
        <dbReference type="ARBA" id="ARBA00022679"/>
    </source>
</evidence>
<comment type="catalytic activity">
    <reaction evidence="10 11">
        <text>5,6-dimethylbenzimidazole + nicotinate beta-D-ribonucleotide = alpha-ribazole 5'-phosphate + nicotinate + H(+)</text>
        <dbReference type="Rhea" id="RHEA:11196"/>
        <dbReference type="ChEBI" id="CHEBI:15378"/>
        <dbReference type="ChEBI" id="CHEBI:15890"/>
        <dbReference type="ChEBI" id="CHEBI:32544"/>
        <dbReference type="ChEBI" id="CHEBI:57502"/>
        <dbReference type="ChEBI" id="CHEBI:57918"/>
        <dbReference type="EC" id="2.4.2.21"/>
    </reaction>
</comment>
<evidence type="ECO:0000256" key="7">
    <source>
        <dbReference type="ARBA" id="ARBA00022676"/>
    </source>
</evidence>
<keyword evidence="13" id="KW-1185">Reference proteome</keyword>
<reference evidence="12 13" key="1">
    <citation type="submission" date="2015-07" db="EMBL/GenBank/DDBJ databases">
        <title>Genome sequence of Leptolinea tardivitalis DSM 16556.</title>
        <authorList>
            <person name="Hemp J."/>
            <person name="Ward L.M."/>
            <person name="Pace L.A."/>
            <person name="Fischer W.W."/>
        </authorList>
    </citation>
    <scope>NUCLEOTIDE SEQUENCE [LARGE SCALE GENOMIC DNA]</scope>
    <source>
        <strain evidence="12 13">YMTK-2</strain>
    </source>
</reference>
<keyword evidence="8 11" id="KW-0808">Transferase</keyword>
<dbReference type="EC" id="2.4.2.21" evidence="4 11"/>
<dbReference type="GO" id="GO:0008939">
    <property type="term" value="F:nicotinate-nucleotide-dimethylbenzimidazole phosphoribosyltransferase activity"/>
    <property type="evidence" value="ECO:0007669"/>
    <property type="project" value="UniProtKB-UniRule"/>
</dbReference>
<dbReference type="Gene3D" id="3.40.50.10210">
    <property type="match status" value="1"/>
</dbReference>
<comment type="caution">
    <text evidence="12">The sequence shown here is derived from an EMBL/GenBank/DDBJ whole genome shotgun (WGS) entry which is preliminary data.</text>
</comment>
<proteinExistence type="inferred from homology"/>
<comment type="function">
    <text evidence="1 11">Catalyzes the synthesis of alpha-ribazole-5'-phosphate from nicotinate mononucleotide (NAMN) and 5,6-dimethylbenzimidazole (DMB).</text>
</comment>
<evidence type="ECO:0000256" key="9">
    <source>
        <dbReference type="ARBA" id="ARBA00030686"/>
    </source>
</evidence>
<comment type="similarity">
    <text evidence="3 11">Belongs to the CobT family.</text>
</comment>
<feature type="active site" description="Proton acceptor" evidence="11">
    <location>
        <position position="315"/>
    </location>
</feature>
<keyword evidence="6 11" id="KW-0169">Cobalamin biosynthesis</keyword>
<dbReference type="Proteomes" id="UP000050430">
    <property type="component" value="Unassembled WGS sequence"/>
</dbReference>
<organism evidence="12 13">
    <name type="scientific">Leptolinea tardivitalis</name>
    <dbReference type="NCBI Taxonomy" id="229920"/>
    <lineage>
        <taxon>Bacteria</taxon>
        <taxon>Bacillati</taxon>
        <taxon>Chloroflexota</taxon>
        <taxon>Anaerolineae</taxon>
        <taxon>Anaerolineales</taxon>
        <taxon>Anaerolineaceae</taxon>
        <taxon>Leptolinea</taxon>
    </lineage>
</organism>
<evidence type="ECO:0000313" key="12">
    <source>
        <dbReference type="EMBL" id="KPL70498.1"/>
    </source>
</evidence>
<dbReference type="OrthoDB" id="9781491at2"/>
<dbReference type="PANTHER" id="PTHR43463:SF1">
    <property type="entry name" value="NICOTINATE-NUCLEOTIDE--DIMETHYLBENZIMIDAZOLE PHOSPHORIBOSYLTRANSFERASE"/>
    <property type="match status" value="1"/>
</dbReference>
<evidence type="ECO:0000256" key="4">
    <source>
        <dbReference type="ARBA" id="ARBA00011991"/>
    </source>
</evidence>
<sequence length="348" mass="36433">MMLDIPAIPAPNEIIARQARQRQNQLTKPTGSLGRLEDLSIQIASIQGKIKPDVSRKAVVVMAGDHGVTHEGVSAYPADVTPQMVHNFLTGGAAINVLARQAGARVSVVDMGVAADFPSGCGVIDRKIAYGTMNMASGPAMTRQQAEKSLKFGMEIAWAEIDRGLDLIATGDMGIGNTTPSSAIAAVFTGEPVSRVTGRGTGLDDRGWETKVAIIEKAIQLNQPDKNDPIDVLAKVGGFEIGGLAGLVIGAASRGIPVVVDGFISTAAALLAFELAPGIQPYLIAAHRSVEAGQRAMLDKLGIEPLMDFNMRLGEGTGAVLAFHIIEAAVRILNEMSTFESAGVSDRS</sequence>
<dbReference type="AlphaFoldDB" id="A0A0N8GKS3"/>
<dbReference type="PANTHER" id="PTHR43463">
    <property type="entry name" value="NICOTINATE-NUCLEOTIDE--DIMETHYLBENZIMIDAZOLE PHOSPHORIBOSYLTRANSFERASE"/>
    <property type="match status" value="1"/>
</dbReference>
<dbReference type="Gene3D" id="1.10.1610.10">
    <property type="match status" value="1"/>
</dbReference>